<dbReference type="PANTHER" id="PTHR19848:SF8">
    <property type="entry name" value="F-BOX AND WD REPEAT DOMAIN CONTAINING 7"/>
    <property type="match status" value="1"/>
</dbReference>
<protein>
    <submittedName>
        <fullName evidence="4">Centriolar protein</fullName>
    </submittedName>
</protein>
<gene>
    <name evidence="4" type="ORF">A3770_01p00080</name>
</gene>
<feature type="repeat" description="WD" evidence="3">
    <location>
        <begin position="135"/>
        <end position="173"/>
    </location>
</feature>
<dbReference type="Proteomes" id="UP000316726">
    <property type="component" value="Chromosome 1"/>
</dbReference>
<organism evidence="4 5">
    <name type="scientific">Chloropicon primus</name>
    <dbReference type="NCBI Taxonomy" id="1764295"/>
    <lineage>
        <taxon>Eukaryota</taxon>
        <taxon>Viridiplantae</taxon>
        <taxon>Chlorophyta</taxon>
        <taxon>Chloropicophyceae</taxon>
        <taxon>Chloropicales</taxon>
        <taxon>Chloropicaceae</taxon>
        <taxon>Chloropicon</taxon>
    </lineage>
</organism>
<feature type="repeat" description="WD" evidence="3">
    <location>
        <begin position="676"/>
        <end position="717"/>
    </location>
</feature>
<dbReference type="PANTHER" id="PTHR19848">
    <property type="entry name" value="WD40 REPEAT PROTEIN"/>
    <property type="match status" value="1"/>
</dbReference>
<accession>A0A5B8MDR6</accession>
<dbReference type="EMBL" id="CP031034">
    <property type="protein sequence ID" value="QDZ17490.1"/>
    <property type="molecule type" value="Genomic_DNA"/>
</dbReference>
<keyword evidence="2" id="KW-0677">Repeat</keyword>
<dbReference type="PROSITE" id="PS00678">
    <property type="entry name" value="WD_REPEATS_1"/>
    <property type="match status" value="5"/>
</dbReference>
<proteinExistence type="predicted"/>
<dbReference type="SMART" id="SM00320">
    <property type="entry name" value="WD40"/>
    <property type="match status" value="14"/>
</dbReference>
<dbReference type="CDD" id="cd00200">
    <property type="entry name" value="WD40"/>
    <property type="match status" value="2"/>
</dbReference>
<feature type="repeat" description="WD" evidence="3">
    <location>
        <begin position="267"/>
        <end position="308"/>
    </location>
</feature>
<dbReference type="PRINTS" id="PR00320">
    <property type="entry name" value="GPROTEINBRPT"/>
</dbReference>
<dbReference type="InterPro" id="IPR001680">
    <property type="entry name" value="WD40_rpt"/>
</dbReference>
<feature type="repeat" description="WD" evidence="3">
    <location>
        <begin position="592"/>
        <end position="624"/>
    </location>
</feature>
<dbReference type="Pfam" id="PF00400">
    <property type="entry name" value="WD40"/>
    <property type="match status" value="11"/>
</dbReference>
<dbReference type="InterPro" id="IPR019775">
    <property type="entry name" value="WD40_repeat_CS"/>
</dbReference>
<name>A0A5B8MDR6_9CHLO</name>
<dbReference type="InterPro" id="IPR036322">
    <property type="entry name" value="WD40_repeat_dom_sf"/>
</dbReference>
<keyword evidence="1 3" id="KW-0853">WD repeat</keyword>
<dbReference type="SUPFAM" id="SSF50978">
    <property type="entry name" value="WD40 repeat-like"/>
    <property type="match status" value="2"/>
</dbReference>
<feature type="repeat" description="WD" evidence="3">
    <location>
        <begin position="634"/>
        <end position="665"/>
    </location>
</feature>
<evidence type="ECO:0000313" key="4">
    <source>
        <dbReference type="EMBL" id="QDZ17490.1"/>
    </source>
</evidence>
<dbReference type="PROSITE" id="PS50082">
    <property type="entry name" value="WD_REPEATS_2"/>
    <property type="match status" value="10"/>
</dbReference>
<dbReference type="OrthoDB" id="538223at2759"/>
<feature type="repeat" description="WD" evidence="3">
    <location>
        <begin position="8"/>
        <end position="49"/>
    </location>
</feature>
<feature type="repeat" description="WD" evidence="3">
    <location>
        <begin position="100"/>
        <end position="134"/>
    </location>
</feature>
<sequence length="847" mass="92191">MKKGEQIFRLHKDTITSICWAAHGTQIVTASLDATAIIWNAESAEPLSALKGHSKGIYSVDWSRDGNFVATASTDCSTRLWDVGSGLELHSYAPDVRSIVWSTSFTPDGVGLLAGYADGKARLWNVEEGHMLQALEGHTSWVVACKCSPVDSNRFATASKDGSAMIWDASSSKGTCIASRAPLTCLDWSPDGNCIVTGSKDCRIRIWDTRMLGEQVNSCKLKSELRPLPYEVLSCSWSPFGQYIATTCADELVRVYDADAGLNIHKFRGHQGTVTCSQWAPNGLYLASGSSDKSAKLWDIENMQLEEDASPTAVESGGAKGGTAFSSECKADLFNRNNYACSDALGKGREGVEAMEKDCQGSGVKEDSETSSVDYIVDEDGTRVVVLDEDLDLLEDTRVSSRRSSFSFSRGEKSVDMLEDFRLLLGNSDRYGSRSFGRVTLHSFSDKSCTWLCKERGNIEMDRGVAHCTITADSSRIAATCKDKSIWILRRTGTVSYTTETRLQSLQIMPTCFAFSNSKSGQMGASGHADGKVIFWDLEEGKKEFTLEEHQASVSCVSFSPPNPGMRMMLTASFDCTCIVWDLATRRPAWRFEDHSSYIRSAVWSPCGGYIVTASSDNSAKVYSSGRGDHKGTFLGHGCTIYVACWSPCSGHLATAGRDGTIRVWPRAQPTSGLQLRGHRSEVRSLAWSPAEDLLLSGSWDGKVMFWNPKTGSLLHSAQIHAGAVKYLGFLERGQSFMSASLDSSIRFFEISSVASEEGFKKKCEGALSQSKKMKEELAMLVQCKSMSPSKASLVLQIAESVVENAHEAIEALGPSLADETAGGVGEGLDQALDGLSLALQFLRRLR</sequence>
<dbReference type="AlphaFoldDB" id="A0A5B8MDR6"/>
<evidence type="ECO:0000313" key="5">
    <source>
        <dbReference type="Proteomes" id="UP000316726"/>
    </source>
</evidence>
<feature type="repeat" description="WD" evidence="3">
    <location>
        <begin position="547"/>
        <end position="591"/>
    </location>
</feature>
<reference evidence="4 5" key="1">
    <citation type="submission" date="2018-07" db="EMBL/GenBank/DDBJ databases">
        <title>The complete nuclear genome of the prasinophyte Chloropicon primus (CCMP1205).</title>
        <authorList>
            <person name="Pombert J.-F."/>
            <person name="Otis C."/>
            <person name="Turmel M."/>
            <person name="Lemieux C."/>
        </authorList>
    </citation>
    <scope>NUCLEOTIDE SEQUENCE [LARGE SCALE GENOMIC DNA]</scope>
    <source>
        <strain evidence="4 5">CCMP1205</strain>
    </source>
</reference>
<dbReference type="STRING" id="1764295.A0A5B8MDR6"/>
<keyword evidence="5" id="KW-1185">Reference proteome</keyword>
<evidence type="ECO:0000256" key="3">
    <source>
        <dbReference type="PROSITE-ProRule" id="PRU00221"/>
    </source>
</evidence>
<dbReference type="PROSITE" id="PS50294">
    <property type="entry name" value="WD_REPEATS_REGION"/>
    <property type="match status" value="8"/>
</dbReference>
<dbReference type="InterPro" id="IPR015943">
    <property type="entry name" value="WD40/YVTN_repeat-like_dom_sf"/>
</dbReference>
<dbReference type="InterPro" id="IPR020472">
    <property type="entry name" value="WD40_PAC1"/>
</dbReference>
<evidence type="ECO:0000256" key="1">
    <source>
        <dbReference type="ARBA" id="ARBA00022574"/>
    </source>
</evidence>
<feature type="repeat" description="WD" evidence="3">
    <location>
        <begin position="176"/>
        <end position="210"/>
    </location>
</feature>
<evidence type="ECO:0000256" key="2">
    <source>
        <dbReference type="ARBA" id="ARBA00022737"/>
    </source>
</evidence>
<feature type="repeat" description="WD" evidence="3">
    <location>
        <begin position="50"/>
        <end position="91"/>
    </location>
</feature>
<dbReference type="Gene3D" id="2.130.10.10">
    <property type="entry name" value="YVTN repeat-like/Quinoprotein amine dehydrogenase"/>
    <property type="match status" value="5"/>
</dbReference>